<dbReference type="EMBL" id="JBHTEC010000001">
    <property type="protein sequence ID" value="MFD0282204.1"/>
    <property type="molecule type" value="Genomic_DNA"/>
</dbReference>
<protein>
    <submittedName>
        <fullName evidence="1">Uncharacterized protein</fullName>
    </submittedName>
</protein>
<name>A0ABW2VEC1_9ACTN</name>
<reference evidence="2" key="1">
    <citation type="journal article" date="2019" name="Int. J. Syst. Evol. Microbiol.">
        <title>The Global Catalogue of Microorganisms (GCM) 10K type strain sequencing project: providing services to taxonomists for standard genome sequencing and annotation.</title>
        <authorList>
            <consortium name="The Broad Institute Genomics Platform"/>
            <consortium name="The Broad Institute Genome Sequencing Center for Infectious Disease"/>
            <person name="Wu L."/>
            <person name="Ma J."/>
        </authorList>
    </citation>
    <scope>NUCLEOTIDE SEQUENCE [LARGE SCALE GENOMIC DNA]</scope>
    <source>
        <strain evidence="2">CGMCC 4.7198</strain>
    </source>
</reference>
<organism evidence="1 2">
    <name type="scientific">Streptomyces lutosisoli</name>
    <dbReference type="NCBI Taxonomy" id="2665721"/>
    <lineage>
        <taxon>Bacteria</taxon>
        <taxon>Bacillati</taxon>
        <taxon>Actinomycetota</taxon>
        <taxon>Actinomycetes</taxon>
        <taxon>Kitasatosporales</taxon>
        <taxon>Streptomycetaceae</taxon>
        <taxon>Streptomyces</taxon>
    </lineage>
</organism>
<proteinExistence type="predicted"/>
<evidence type="ECO:0000313" key="2">
    <source>
        <dbReference type="Proteomes" id="UP001596957"/>
    </source>
</evidence>
<keyword evidence="2" id="KW-1185">Reference proteome</keyword>
<gene>
    <name evidence="1" type="ORF">ACFQZP_10980</name>
</gene>
<comment type="caution">
    <text evidence="1">The sequence shown here is derived from an EMBL/GenBank/DDBJ whole genome shotgun (WGS) entry which is preliminary data.</text>
</comment>
<sequence>MTARPVALALVESPAQLLNFLEWALGERDGAPEPVRCEAAVLLPLDPATRHQLRVMADVARAEGIDVGLYDIRKVPVGFTHALASLARKLITADRLVIGDPFSGIIQRLLPLARTRDFVLVDDGTATLELSPEPLAGRPLVRWHHMGSAPGAAARAARRLTPGPGTQLEVFSCRAAASAPPGVIVSPHTYSWARQRYGPPQVRPGVDMIGTSLAETGLVDPGRYIHEVAALAHQLNAERYFAHRREDPDKLRLLAEYGELEIVRPELPLEIELLKGPVADTLVALPSTALHTLPRVLAGTGLEVTVCADVTDWLEPDVSERAAAFLAEAFLTEVIHT</sequence>
<dbReference type="RefSeq" id="WP_381246900.1">
    <property type="nucleotide sequence ID" value="NZ_JBHTBI010000001.1"/>
</dbReference>
<accession>A0ABW2VEC1</accession>
<dbReference type="Proteomes" id="UP001596957">
    <property type="component" value="Unassembled WGS sequence"/>
</dbReference>
<evidence type="ECO:0000313" key="1">
    <source>
        <dbReference type="EMBL" id="MFD0282204.1"/>
    </source>
</evidence>